<evidence type="ECO:0000256" key="2">
    <source>
        <dbReference type="ARBA" id="ARBA00023125"/>
    </source>
</evidence>
<sequence>MTRGGLRERKKAQTRKRLADTAFAMFRERGFDAVTVAEIADACDIAVSTLFAYFPSKESLVFDQEAAHEQRLDSVVRDRAAGVTILDALEAYLAAPKPREPGDPSREEFLDLVHATPALRDHFMRTQRTWETTLAQAIAEEAGLSGDDLQARALARFALDVGALAEESPDPAHTLRVLFARLRNGWADLDRTPTARPDAGS</sequence>
<evidence type="ECO:0000259" key="5">
    <source>
        <dbReference type="PROSITE" id="PS50977"/>
    </source>
</evidence>
<keyword evidence="1" id="KW-0805">Transcription regulation</keyword>
<evidence type="ECO:0000256" key="1">
    <source>
        <dbReference type="ARBA" id="ARBA00023015"/>
    </source>
</evidence>
<dbReference type="Pfam" id="PF17754">
    <property type="entry name" value="TetR_C_14"/>
    <property type="match status" value="1"/>
</dbReference>
<gene>
    <name evidence="6" type="ORF">ACFSJ0_48420</name>
</gene>
<dbReference type="InterPro" id="IPR001647">
    <property type="entry name" value="HTH_TetR"/>
</dbReference>
<accession>A0ABW4GQ28</accession>
<evidence type="ECO:0000313" key="6">
    <source>
        <dbReference type="EMBL" id="MFD1544943.1"/>
    </source>
</evidence>
<proteinExistence type="predicted"/>
<keyword evidence="3" id="KW-0804">Transcription</keyword>
<evidence type="ECO:0000313" key="7">
    <source>
        <dbReference type="Proteomes" id="UP001597097"/>
    </source>
</evidence>
<dbReference type="PANTHER" id="PTHR30055">
    <property type="entry name" value="HTH-TYPE TRANSCRIPTIONAL REGULATOR RUTR"/>
    <property type="match status" value="1"/>
</dbReference>
<comment type="caution">
    <text evidence="6">The sequence shown here is derived from an EMBL/GenBank/DDBJ whole genome shotgun (WGS) entry which is preliminary data.</text>
</comment>
<dbReference type="PROSITE" id="PS50977">
    <property type="entry name" value="HTH_TETR_2"/>
    <property type="match status" value="1"/>
</dbReference>
<dbReference type="InterPro" id="IPR050109">
    <property type="entry name" value="HTH-type_TetR-like_transc_reg"/>
</dbReference>
<keyword evidence="7" id="KW-1185">Reference proteome</keyword>
<dbReference type="EMBL" id="JBHUCM010000045">
    <property type="protein sequence ID" value="MFD1544943.1"/>
    <property type="molecule type" value="Genomic_DNA"/>
</dbReference>
<evidence type="ECO:0000256" key="3">
    <source>
        <dbReference type="ARBA" id="ARBA00023163"/>
    </source>
</evidence>
<name>A0ABW4GQ28_9ACTN</name>
<keyword evidence="2 4" id="KW-0238">DNA-binding</keyword>
<evidence type="ECO:0000256" key="4">
    <source>
        <dbReference type="PROSITE-ProRule" id="PRU00335"/>
    </source>
</evidence>
<organism evidence="6 7">
    <name type="scientific">Nonomuraea guangzhouensis</name>
    <dbReference type="NCBI Taxonomy" id="1291555"/>
    <lineage>
        <taxon>Bacteria</taxon>
        <taxon>Bacillati</taxon>
        <taxon>Actinomycetota</taxon>
        <taxon>Actinomycetes</taxon>
        <taxon>Streptosporangiales</taxon>
        <taxon>Streptosporangiaceae</taxon>
        <taxon>Nonomuraea</taxon>
    </lineage>
</organism>
<reference evidence="7" key="1">
    <citation type="journal article" date="2019" name="Int. J. Syst. Evol. Microbiol.">
        <title>The Global Catalogue of Microorganisms (GCM) 10K type strain sequencing project: providing services to taxonomists for standard genome sequencing and annotation.</title>
        <authorList>
            <consortium name="The Broad Institute Genomics Platform"/>
            <consortium name="The Broad Institute Genome Sequencing Center for Infectious Disease"/>
            <person name="Wu L."/>
            <person name="Ma J."/>
        </authorList>
    </citation>
    <scope>NUCLEOTIDE SEQUENCE [LARGE SCALE GENOMIC DNA]</scope>
    <source>
        <strain evidence="7">CGMCC 1.15399</strain>
    </source>
</reference>
<protein>
    <submittedName>
        <fullName evidence="6">TetR family transcriptional regulator</fullName>
    </submittedName>
</protein>
<dbReference type="Proteomes" id="UP001597097">
    <property type="component" value="Unassembled WGS sequence"/>
</dbReference>
<dbReference type="Pfam" id="PF00440">
    <property type="entry name" value="TetR_N"/>
    <property type="match status" value="1"/>
</dbReference>
<feature type="domain" description="HTH tetR-type" evidence="5">
    <location>
        <begin position="12"/>
        <end position="72"/>
    </location>
</feature>
<feature type="DNA-binding region" description="H-T-H motif" evidence="4">
    <location>
        <begin position="35"/>
        <end position="54"/>
    </location>
</feature>
<dbReference type="RefSeq" id="WP_219528925.1">
    <property type="nucleotide sequence ID" value="NZ_JAHKRM010000005.1"/>
</dbReference>
<dbReference type="PANTHER" id="PTHR30055:SF234">
    <property type="entry name" value="HTH-TYPE TRANSCRIPTIONAL REGULATOR BETI"/>
    <property type="match status" value="1"/>
</dbReference>
<dbReference type="InterPro" id="IPR041347">
    <property type="entry name" value="MftR_C"/>
</dbReference>